<proteinExistence type="predicted"/>
<keyword evidence="2" id="KW-1185">Reference proteome</keyword>
<reference evidence="1" key="1">
    <citation type="journal article" date="2020" name="Stud. Mycol.">
        <title>101 Dothideomycetes genomes: a test case for predicting lifestyles and emergence of pathogens.</title>
        <authorList>
            <person name="Haridas S."/>
            <person name="Albert R."/>
            <person name="Binder M."/>
            <person name="Bloem J."/>
            <person name="Labutti K."/>
            <person name="Salamov A."/>
            <person name="Andreopoulos B."/>
            <person name="Baker S."/>
            <person name="Barry K."/>
            <person name="Bills G."/>
            <person name="Bluhm B."/>
            <person name="Cannon C."/>
            <person name="Castanera R."/>
            <person name="Culley D."/>
            <person name="Daum C."/>
            <person name="Ezra D."/>
            <person name="Gonzalez J."/>
            <person name="Henrissat B."/>
            <person name="Kuo A."/>
            <person name="Liang C."/>
            <person name="Lipzen A."/>
            <person name="Lutzoni F."/>
            <person name="Magnuson J."/>
            <person name="Mondo S."/>
            <person name="Nolan M."/>
            <person name="Ohm R."/>
            <person name="Pangilinan J."/>
            <person name="Park H.-J."/>
            <person name="Ramirez L."/>
            <person name="Alfaro M."/>
            <person name="Sun H."/>
            <person name="Tritt A."/>
            <person name="Yoshinaga Y."/>
            <person name="Zwiers L.-H."/>
            <person name="Turgeon B."/>
            <person name="Goodwin S."/>
            <person name="Spatafora J."/>
            <person name="Crous P."/>
            <person name="Grigoriev I."/>
        </authorList>
    </citation>
    <scope>NUCLEOTIDE SEQUENCE</scope>
    <source>
        <strain evidence="1">CBS 101060</strain>
    </source>
</reference>
<evidence type="ECO:0000313" key="2">
    <source>
        <dbReference type="Proteomes" id="UP000799429"/>
    </source>
</evidence>
<sequence>MPTYLLHGFRWPRHLIRIHIILQKLDDAAAEWLMAPATTAAMTENFEELYPDLMTALPDLRFIEQYDIRETSSKSQPYAYVADMCHEVDLGIDIDEVRGKGVSNDAWAALMELRDKIAPGEKVAWFVVVCGDTERFAPP</sequence>
<name>A0A9P4VLK0_9PEZI</name>
<dbReference type="OrthoDB" id="371463at2759"/>
<evidence type="ECO:0000313" key="1">
    <source>
        <dbReference type="EMBL" id="KAF2835633.1"/>
    </source>
</evidence>
<feature type="non-terminal residue" evidence="1">
    <location>
        <position position="139"/>
    </location>
</feature>
<dbReference type="Proteomes" id="UP000799429">
    <property type="component" value="Unassembled WGS sequence"/>
</dbReference>
<protein>
    <submittedName>
        <fullName evidence="1">Uncharacterized protein</fullName>
    </submittedName>
</protein>
<gene>
    <name evidence="1" type="ORF">M501DRAFT_914472</name>
</gene>
<organism evidence="1 2">
    <name type="scientific">Patellaria atrata CBS 101060</name>
    <dbReference type="NCBI Taxonomy" id="1346257"/>
    <lineage>
        <taxon>Eukaryota</taxon>
        <taxon>Fungi</taxon>
        <taxon>Dikarya</taxon>
        <taxon>Ascomycota</taxon>
        <taxon>Pezizomycotina</taxon>
        <taxon>Dothideomycetes</taxon>
        <taxon>Dothideomycetes incertae sedis</taxon>
        <taxon>Patellariales</taxon>
        <taxon>Patellariaceae</taxon>
        <taxon>Patellaria</taxon>
    </lineage>
</organism>
<accession>A0A9P4VLK0</accession>
<comment type="caution">
    <text evidence="1">The sequence shown here is derived from an EMBL/GenBank/DDBJ whole genome shotgun (WGS) entry which is preliminary data.</text>
</comment>
<dbReference type="EMBL" id="MU006107">
    <property type="protein sequence ID" value="KAF2835633.1"/>
    <property type="molecule type" value="Genomic_DNA"/>
</dbReference>
<dbReference type="AlphaFoldDB" id="A0A9P4VLK0"/>